<gene>
    <name evidence="1" type="ORF">CKN69_11740</name>
</gene>
<evidence type="ECO:0008006" key="3">
    <source>
        <dbReference type="Google" id="ProtNLM"/>
    </source>
</evidence>
<comment type="caution">
    <text evidence="1">The sequence shown here is derived from an EMBL/GenBank/DDBJ whole genome shotgun (WGS) entry which is preliminary data.</text>
</comment>
<evidence type="ECO:0000313" key="1">
    <source>
        <dbReference type="EMBL" id="TFJ23574.1"/>
    </source>
</evidence>
<name>A0A7Z8CWC6_CARDV</name>
<dbReference type="RefSeq" id="WP_135026535.1">
    <property type="nucleotide sequence ID" value="NZ_NROV01000016.1"/>
</dbReference>
<dbReference type="EMBL" id="NRPP01000018">
    <property type="protein sequence ID" value="TFJ23574.1"/>
    <property type="molecule type" value="Genomic_DNA"/>
</dbReference>
<dbReference type="InterPro" id="IPR046618">
    <property type="entry name" value="DUF6731"/>
</dbReference>
<protein>
    <recommendedName>
        <fullName evidence="3">DUF4747 domain-containing protein</fullName>
    </recommendedName>
</protein>
<reference evidence="1 2" key="1">
    <citation type="journal article" date="2018" name="Int. J. Food Microbiol.">
        <title>Growth of Carnobacterium spp. isolated from chilled vacuum-packaged meat under relevant acidic conditions.</title>
        <authorList>
            <person name="Zhang P."/>
            <person name="Badoni M."/>
            <person name="Ganzle M."/>
            <person name="Yang X."/>
        </authorList>
    </citation>
    <scope>NUCLEOTIDE SEQUENCE [LARGE SCALE GENOMIC DNA]</scope>
    <source>
        <strain evidence="1 2">B2</strain>
    </source>
</reference>
<accession>A0A7Z8CWC6</accession>
<dbReference type="Pfam" id="PF20505">
    <property type="entry name" value="DUF6731"/>
    <property type="match status" value="1"/>
</dbReference>
<sequence length="307" mass="34917">MAVKKRSVRFEFFQVNGKLLEGASVNRGLYDLYPLADSINRMPKMQDKDINLFGEKVRMDRFFEVNTIPELYAMHFTRLRNDKPAYAELDNEILKEIPLNPGEYIAEDISCLYDRELSVLMVQRNIHSLSPSGIEEYFTEINTEGIEIELLPIVNKAIIAKALNNEKFRKLELRMASANEQLYNSPMQKIIGPFAEMFNLFEGTNLVIEISAGRSKKDLSESKMREAIEAIENNKSIISSAIVSAKKSEGVPVEKYDLINGKLCVYISFDLPDGTFLKSDSVIDTINAYYNHSNGSGYRNQVIEALK</sequence>
<proteinExistence type="predicted"/>
<organism evidence="1 2">
    <name type="scientific">Carnobacterium divergens</name>
    <name type="common">Lactobacillus divergens</name>
    <dbReference type="NCBI Taxonomy" id="2748"/>
    <lineage>
        <taxon>Bacteria</taxon>
        <taxon>Bacillati</taxon>
        <taxon>Bacillota</taxon>
        <taxon>Bacilli</taxon>
        <taxon>Lactobacillales</taxon>
        <taxon>Carnobacteriaceae</taxon>
        <taxon>Carnobacterium</taxon>
    </lineage>
</organism>
<dbReference type="Proteomes" id="UP000297938">
    <property type="component" value="Unassembled WGS sequence"/>
</dbReference>
<dbReference type="AlphaFoldDB" id="A0A7Z8CWC6"/>
<evidence type="ECO:0000313" key="2">
    <source>
        <dbReference type="Proteomes" id="UP000297938"/>
    </source>
</evidence>